<evidence type="ECO:0000313" key="4">
    <source>
        <dbReference type="Proteomes" id="UP000051521"/>
    </source>
</evidence>
<dbReference type="PATRIC" id="fig|1423751.3.peg.1532"/>
<dbReference type="InterPro" id="IPR036102">
    <property type="entry name" value="OsmC/Ohrsf"/>
</dbReference>
<reference evidence="2 4" key="2">
    <citation type="journal article" date="2015" name="Genome Announc.">
        <title>Expanding the biotechnology potential of lactobacilli through comparative genomics of 213 strains and associated genera.</title>
        <authorList>
            <person name="Sun Z."/>
            <person name="Harris H.M."/>
            <person name="McCann A."/>
            <person name="Guo C."/>
            <person name="Argimon S."/>
            <person name="Zhang W."/>
            <person name="Yang X."/>
            <person name="Jeffery I.B."/>
            <person name="Cooney J.C."/>
            <person name="Kagawa T.F."/>
            <person name="Liu W."/>
            <person name="Song Y."/>
            <person name="Salvetti E."/>
            <person name="Wrobel A."/>
            <person name="Rasinkangas P."/>
            <person name="Parkhill J."/>
            <person name="Rea M.C."/>
            <person name="O'Sullivan O."/>
            <person name="Ritari J."/>
            <person name="Douillard F.P."/>
            <person name="Paul Ross R."/>
            <person name="Yang R."/>
            <person name="Briner A.E."/>
            <person name="Felis G.E."/>
            <person name="de Vos W.M."/>
            <person name="Barrangou R."/>
            <person name="Klaenhammer T.R."/>
            <person name="Caufield P.W."/>
            <person name="Cui Y."/>
            <person name="Zhang H."/>
            <person name="O'Toole P.W."/>
        </authorList>
    </citation>
    <scope>NUCLEOTIDE SEQUENCE [LARGE SCALE GENOMIC DNA]</scope>
    <source>
        <strain evidence="2 4">DSM 23908</strain>
    </source>
</reference>
<dbReference type="InterPro" id="IPR015946">
    <property type="entry name" value="KH_dom-like_a/b"/>
</dbReference>
<organism evidence="1 3">
    <name type="scientific">Lactobacillus gigeriorum DSM 23908 = CRBIP 24.85</name>
    <dbReference type="NCBI Taxonomy" id="1423751"/>
    <lineage>
        <taxon>Bacteria</taxon>
        <taxon>Bacillati</taxon>
        <taxon>Bacillota</taxon>
        <taxon>Bacilli</taxon>
        <taxon>Lactobacillales</taxon>
        <taxon>Lactobacillaceae</taxon>
        <taxon>Lactobacillus</taxon>
    </lineage>
</organism>
<proteinExistence type="predicted"/>
<protein>
    <recommendedName>
        <fullName evidence="5">OsmC-like protein</fullName>
    </recommendedName>
</protein>
<dbReference type="InterPro" id="IPR003718">
    <property type="entry name" value="OsmC/Ohr_fam"/>
</dbReference>
<reference evidence="1 3" key="1">
    <citation type="submission" date="2012-06" db="EMBL/GenBank/DDBJ databases">
        <title>Draft genome sequence of Lactobacillus gigeriorum CRBIP 24.85T, isolated from chicken crop.</title>
        <authorList>
            <person name="Cousin S."/>
            <person name="Ma L."/>
            <person name="Creno S."/>
            <person name="Clermont D."/>
            <person name="Loux V."/>
            <person name="Bizet C."/>
            <person name="Bouchier C."/>
        </authorList>
    </citation>
    <scope>NUCLEOTIDE SEQUENCE [LARGE SCALE GENOMIC DNA]</scope>
    <source>
        <strain evidence="3">CRBIP 24.85T</strain>
        <strain evidence="1">Type strain: CRBIP 24.85</strain>
    </source>
</reference>
<name>I7LC35_9LACO</name>
<dbReference type="Proteomes" id="UP000009326">
    <property type="component" value="Unassembled WGS sequence"/>
</dbReference>
<dbReference type="STRING" id="1423751.FC38_GL001483"/>
<dbReference type="Gene3D" id="3.30.300.20">
    <property type="match status" value="1"/>
</dbReference>
<accession>I7LC35</accession>
<sequence>MATYQIKTLIGKEEWQQITQVRAHEFISDNATQDAGPSPVEYLCGSVNSCIGISAAMIIKGHRLNVTNFKIETAAETEKLPHSQSKIKEMTLKISFDSDLDQMRKKKFIEHVLWVSTVYQSLKEAFPIKIEY</sequence>
<gene>
    <name evidence="1" type="ORF">BN52_02715</name>
    <name evidence="2" type="ORF">FC38_GL001483</name>
</gene>
<dbReference type="PANTHER" id="PTHR34352:SF1">
    <property type="entry name" value="PROTEIN YHFA"/>
    <property type="match status" value="1"/>
</dbReference>
<dbReference type="EMBL" id="CAKC01000001">
    <property type="protein sequence ID" value="CCI86141.1"/>
    <property type="molecule type" value="Genomic_DNA"/>
</dbReference>
<dbReference type="OrthoDB" id="1433018at2"/>
<evidence type="ECO:0000313" key="3">
    <source>
        <dbReference type="Proteomes" id="UP000009326"/>
    </source>
</evidence>
<dbReference type="PANTHER" id="PTHR34352">
    <property type="entry name" value="PROTEIN YHFA"/>
    <property type="match status" value="1"/>
</dbReference>
<evidence type="ECO:0008006" key="5">
    <source>
        <dbReference type="Google" id="ProtNLM"/>
    </source>
</evidence>
<keyword evidence="4" id="KW-1185">Reference proteome</keyword>
<dbReference type="Pfam" id="PF02566">
    <property type="entry name" value="OsmC"/>
    <property type="match status" value="1"/>
</dbReference>
<comment type="caution">
    <text evidence="1">The sequence shown here is derived from an EMBL/GenBank/DDBJ whole genome shotgun (WGS) entry which is preliminary data.</text>
</comment>
<dbReference type="Proteomes" id="UP000051521">
    <property type="component" value="Unassembled WGS sequence"/>
</dbReference>
<evidence type="ECO:0000313" key="2">
    <source>
        <dbReference type="EMBL" id="KRN14124.1"/>
    </source>
</evidence>
<dbReference type="SUPFAM" id="SSF82784">
    <property type="entry name" value="OsmC-like"/>
    <property type="match status" value="1"/>
</dbReference>
<dbReference type="AlphaFoldDB" id="I7LC35"/>
<dbReference type="RefSeq" id="WP_008471987.1">
    <property type="nucleotide sequence ID" value="NZ_AYZO01000005.1"/>
</dbReference>
<evidence type="ECO:0000313" key="1">
    <source>
        <dbReference type="EMBL" id="CCI86141.1"/>
    </source>
</evidence>
<dbReference type="EMBL" id="AYZO01000005">
    <property type="protein sequence ID" value="KRN14124.1"/>
    <property type="molecule type" value="Genomic_DNA"/>
</dbReference>